<dbReference type="GO" id="GO:1990573">
    <property type="term" value="P:potassium ion import across plasma membrane"/>
    <property type="evidence" value="ECO:0007669"/>
    <property type="project" value="TreeGrafter"/>
</dbReference>
<dbReference type="PANTHER" id="PTHR11523:SF28">
    <property type="entry name" value="NA_K-ATPASE BETA SUBUNIT ISOFORM 4-RELATED"/>
    <property type="match status" value="1"/>
</dbReference>
<feature type="transmembrane region" description="Helical" evidence="7">
    <location>
        <begin position="70"/>
        <end position="97"/>
    </location>
</feature>
<keyword evidence="5 7" id="KW-1133">Transmembrane helix</keyword>
<dbReference type="GO" id="GO:0006883">
    <property type="term" value="P:intracellular sodium ion homeostasis"/>
    <property type="evidence" value="ECO:0007669"/>
    <property type="project" value="TreeGrafter"/>
</dbReference>
<feature type="non-terminal residue" evidence="8">
    <location>
        <position position="1"/>
    </location>
</feature>
<comment type="similarity">
    <text evidence="2">Belongs to the X(+)/potassium ATPases subunit beta family.</text>
</comment>
<keyword evidence="3 7" id="KW-0812">Transmembrane</keyword>
<sequence>RKLVDARKHSKMASHISQSAYSTTSSALYQSTLASTGIQRETFGDRMTQTKNWLFNGEDGKVMGRTPIDWAYYIGCIIIFLSTLMSMSAAFCAIFYWAVDWNSPTLRGAASILQTPGLGFRPQPDVTTTLIRFVKGDGSSYVHYLDHMEAYVQYYENDLQQGDNFKDCRVINNRRTEELNKVCVFEIQDLGAECVKQKNYGFDDGQPCILLKLNRIYNWVPEEFTNETVPPILKNRWNVNDPFWITIRCDGDDHVTRENMGDLAYFPDRGFPFKYFPFLNQQGYRSPLMFLRFQNPHPGILLMVTCRAFARNIIHDRVEQIGQVHFELIVD</sequence>
<gene>
    <name evidence="8" type="primary">ORF211994</name>
</gene>
<keyword evidence="4" id="KW-0735">Signal-anchor</keyword>
<comment type="subcellular location">
    <subcellularLocation>
        <location evidence="1">Membrane</location>
        <topology evidence="1">Single-pass type II membrane protein</topology>
    </subcellularLocation>
</comment>
<dbReference type="PANTHER" id="PTHR11523">
    <property type="entry name" value="SODIUM/POTASSIUM-DEPENDENT ATPASE BETA SUBUNIT"/>
    <property type="match status" value="1"/>
</dbReference>
<dbReference type="GO" id="GO:0001671">
    <property type="term" value="F:ATPase activator activity"/>
    <property type="evidence" value="ECO:0007669"/>
    <property type="project" value="TreeGrafter"/>
</dbReference>
<dbReference type="GO" id="GO:0030007">
    <property type="term" value="P:intracellular potassium ion homeostasis"/>
    <property type="evidence" value="ECO:0007669"/>
    <property type="project" value="TreeGrafter"/>
</dbReference>
<organism evidence="8">
    <name type="scientific">Arion vulgaris</name>
    <dbReference type="NCBI Taxonomy" id="1028688"/>
    <lineage>
        <taxon>Eukaryota</taxon>
        <taxon>Metazoa</taxon>
        <taxon>Spiralia</taxon>
        <taxon>Lophotrochozoa</taxon>
        <taxon>Mollusca</taxon>
        <taxon>Gastropoda</taxon>
        <taxon>Heterobranchia</taxon>
        <taxon>Euthyneura</taxon>
        <taxon>Panpulmonata</taxon>
        <taxon>Eupulmonata</taxon>
        <taxon>Stylommatophora</taxon>
        <taxon>Helicina</taxon>
        <taxon>Arionoidea</taxon>
        <taxon>Arionidae</taxon>
        <taxon>Arion</taxon>
    </lineage>
</organism>
<evidence type="ECO:0008006" key="9">
    <source>
        <dbReference type="Google" id="ProtNLM"/>
    </source>
</evidence>
<keyword evidence="6 7" id="KW-0472">Membrane</keyword>
<dbReference type="AlphaFoldDB" id="A0A0B7BU27"/>
<dbReference type="GO" id="GO:0036376">
    <property type="term" value="P:sodium ion export across plasma membrane"/>
    <property type="evidence" value="ECO:0007669"/>
    <property type="project" value="TreeGrafter"/>
</dbReference>
<evidence type="ECO:0000256" key="1">
    <source>
        <dbReference type="ARBA" id="ARBA00004606"/>
    </source>
</evidence>
<dbReference type="Gene3D" id="2.60.40.1660">
    <property type="entry name" value="Na, k-atpase alpha subunit"/>
    <property type="match status" value="1"/>
</dbReference>
<name>A0A0B7BU27_9EUPU</name>
<evidence type="ECO:0000256" key="5">
    <source>
        <dbReference type="ARBA" id="ARBA00022989"/>
    </source>
</evidence>
<accession>A0A0B7BU27</accession>
<evidence type="ECO:0000256" key="2">
    <source>
        <dbReference type="ARBA" id="ARBA00005876"/>
    </source>
</evidence>
<evidence type="ECO:0000256" key="3">
    <source>
        <dbReference type="ARBA" id="ARBA00022692"/>
    </source>
</evidence>
<dbReference type="EMBL" id="HACG01049552">
    <property type="protein sequence ID" value="CEK96417.1"/>
    <property type="molecule type" value="Transcribed_RNA"/>
</dbReference>
<dbReference type="InterPro" id="IPR038702">
    <property type="entry name" value="Na/K_ATPase_sub_beta_sf"/>
</dbReference>
<dbReference type="Pfam" id="PF00287">
    <property type="entry name" value="Na_K-ATPase"/>
    <property type="match status" value="1"/>
</dbReference>
<reference evidence="8" key="1">
    <citation type="submission" date="2014-12" db="EMBL/GenBank/DDBJ databases">
        <title>Insight into the proteome of Arion vulgaris.</title>
        <authorList>
            <person name="Aradska J."/>
            <person name="Bulat T."/>
            <person name="Smidak R."/>
            <person name="Sarate P."/>
            <person name="Gangsoo J."/>
            <person name="Sialana F."/>
            <person name="Bilban M."/>
            <person name="Lubec G."/>
        </authorList>
    </citation>
    <scope>NUCLEOTIDE SEQUENCE</scope>
    <source>
        <tissue evidence="8">Skin</tissue>
    </source>
</reference>
<protein>
    <recommendedName>
        <fullName evidence="9">Sodium/potassium-transporting ATPase subunit beta</fullName>
    </recommendedName>
</protein>
<evidence type="ECO:0000256" key="6">
    <source>
        <dbReference type="ARBA" id="ARBA00023136"/>
    </source>
</evidence>
<dbReference type="GO" id="GO:0005890">
    <property type="term" value="C:sodium:potassium-exchanging ATPase complex"/>
    <property type="evidence" value="ECO:0007669"/>
    <property type="project" value="InterPro"/>
</dbReference>
<evidence type="ECO:0000313" key="8">
    <source>
        <dbReference type="EMBL" id="CEK96417.1"/>
    </source>
</evidence>
<dbReference type="InterPro" id="IPR000402">
    <property type="entry name" value="Na/K_ATPase_sub_beta"/>
</dbReference>
<proteinExistence type="inferred from homology"/>
<evidence type="ECO:0000256" key="7">
    <source>
        <dbReference type="SAM" id="Phobius"/>
    </source>
</evidence>
<evidence type="ECO:0000256" key="4">
    <source>
        <dbReference type="ARBA" id="ARBA00022968"/>
    </source>
</evidence>